<feature type="transmembrane region" description="Helical" evidence="1">
    <location>
        <begin position="20"/>
        <end position="50"/>
    </location>
</feature>
<keyword evidence="1" id="KW-1133">Transmembrane helix</keyword>
<keyword evidence="1" id="KW-0472">Membrane</keyword>
<dbReference type="EMBL" id="MCIA01000034">
    <property type="protein sequence ID" value="RKD28650.1"/>
    <property type="molecule type" value="Genomic_DNA"/>
</dbReference>
<evidence type="ECO:0000256" key="1">
    <source>
        <dbReference type="SAM" id="Phobius"/>
    </source>
</evidence>
<dbReference type="RefSeq" id="WP_120198611.1">
    <property type="nucleotide sequence ID" value="NZ_MCIA01000034.1"/>
</dbReference>
<dbReference type="Pfam" id="PF06161">
    <property type="entry name" value="DUF975"/>
    <property type="match status" value="1"/>
</dbReference>
<evidence type="ECO:0000313" key="3">
    <source>
        <dbReference type="Proteomes" id="UP000284277"/>
    </source>
</evidence>
<dbReference type="InterPro" id="IPR010380">
    <property type="entry name" value="DUF975"/>
</dbReference>
<dbReference type="PANTHER" id="PTHR40076">
    <property type="entry name" value="MEMBRANE PROTEIN-RELATED"/>
    <property type="match status" value="1"/>
</dbReference>
<dbReference type="Proteomes" id="UP000284277">
    <property type="component" value="Unassembled WGS sequence"/>
</dbReference>
<dbReference type="AlphaFoldDB" id="A0A419STS9"/>
<keyword evidence="1" id="KW-0812">Transmembrane</keyword>
<organism evidence="2 3">
    <name type="scientific">Lacrimispora algidixylanolytica</name>
    <dbReference type="NCBI Taxonomy" id="94868"/>
    <lineage>
        <taxon>Bacteria</taxon>
        <taxon>Bacillati</taxon>
        <taxon>Bacillota</taxon>
        <taxon>Clostridia</taxon>
        <taxon>Lachnospirales</taxon>
        <taxon>Lachnospiraceae</taxon>
        <taxon>Lacrimispora</taxon>
    </lineage>
</organism>
<feature type="transmembrane region" description="Helical" evidence="1">
    <location>
        <begin position="209"/>
        <end position="235"/>
    </location>
</feature>
<protein>
    <recommendedName>
        <fullName evidence="4">DUF975 domain-containing protein</fullName>
    </recommendedName>
</protein>
<feature type="transmembrane region" description="Helical" evidence="1">
    <location>
        <begin position="123"/>
        <end position="147"/>
    </location>
</feature>
<accession>A0A419STS9</accession>
<feature type="transmembrane region" description="Helical" evidence="1">
    <location>
        <begin position="153"/>
        <end position="176"/>
    </location>
</feature>
<name>A0A419STS9_9FIRM</name>
<evidence type="ECO:0000313" key="2">
    <source>
        <dbReference type="EMBL" id="RKD28650.1"/>
    </source>
</evidence>
<feature type="transmembrane region" description="Helical" evidence="1">
    <location>
        <begin position="62"/>
        <end position="88"/>
    </location>
</feature>
<sequence length="271" mass="30454">MKTTSKELKLRARKRLKGKYGICVGAGLIAGALMSVVFMIFLMVSVVLGVANETLFYGGSEFGVGFVLMQAAIIIFTVVISAVMALFLPGMMKMYYNISTDQKYGLYDLLFALKNKPLKFLGLYFMIVLISIVLSIPYFIVLIVSIITDFIPIMIVLLVLMYLLLLVGSLMCSIYFSQSFFILMESTDKGVLQSMRESVELMKGNKGRFFYITLSFTGMILLGYGSFGIGFLWIFPYIHCTFTEFYLDIKAENTNIILASPMDSSYESMQI</sequence>
<proteinExistence type="predicted"/>
<keyword evidence="3" id="KW-1185">Reference proteome</keyword>
<comment type="caution">
    <text evidence="2">The sequence shown here is derived from an EMBL/GenBank/DDBJ whole genome shotgun (WGS) entry which is preliminary data.</text>
</comment>
<reference evidence="2 3" key="1">
    <citation type="submission" date="2016-08" db="EMBL/GenBank/DDBJ databases">
        <title>A new outlook on sporulation: Clostridium algidixylanolyticum.</title>
        <authorList>
            <person name="Poppleton D.I."/>
            <person name="Gribaldo S."/>
        </authorList>
    </citation>
    <scope>NUCLEOTIDE SEQUENCE [LARGE SCALE GENOMIC DNA]</scope>
    <source>
        <strain evidence="2 3">SPL73</strain>
    </source>
</reference>
<evidence type="ECO:0008006" key="4">
    <source>
        <dbReference type="Google" id="ProtNLM"/>
    </source>
</evidence>
<gene>
    <name evidence="2" type="ORF">BET01_10595</name>
</gene>
<dbReference type="PANTHER" id="PTHR40076:SF1">
    <property type="entry name" value="MEMBRANE PROTEIN"/>
    <property type="match status" value="1"/>
</dbReference>